<dbReference type="EMBL" id="JAAIUW010000011">
    <property type="protein sequence ID" value="KAF7809184.1"/>
    <property type="molecule type" value="Genomic_DNA"/>
</dbReference>
<accession>A0A834SSL6</accession>
<comment type="caution">
    <text evidence="1">The sequence shown here is derived from an EMBL/GenBank/DDBJ whole genome shotgun (WGS) entry which is preliminary data.</text>
</comment>
<proteinExistence type="predicted"/>
<keyword evidence="2" id="KW-1185">Reference proteome</keyword>
<sequence length="29" mass="3286">MEGSNLCLDKRSDRSSLAKIPRKLRLGLK</sequence>
<reference evidence="1" key="1">
    <citation type="submission" date="2020-09" db="EMBL/GenBank/DDBJ databases">
        <title>Genome-Enabled Discovery of Anthraquinone Biosynthesis in Senna tora.</title>
        <authorList>
            <person name="Kang S.-H."/>
            <person name="Pandey R.P."/>
            <person name="Lee C.-M."/>
            <person name="Sim J.-S."/>
            <person name="Jeong J.-T."/>
            <person name="Choi B.-S."/>
            <person name="Jung M."/>
            <person name="Ginzburg D."/>
            <person name="Zhao K."/>
            <person name="Won S.Y."/>
            <person name="Oh T.-J."/>
            <person name="Yu Y."/>
            <person name="Kim N.-H."/>
            <person name="Lee O.R."/>
            <person name="Lee T.-H."/>
            <person name="Bashyal P."/>
            <person name="Kim T.-S."/>
            <person name="Lee W.-H."/>
            <person name="Kawkins C."/>
            <person name="Kim C.-K."/>
            <person name="Kim J.S."/>
            <person name="Ahn B.O."/>
            <person name="Rhee S.Y."/>
            <person name="Sohng J.K."/>
        </authorList>
    </citation>
    <scope>NUCLEOTIDE SEQUENCE</scope>
    <source>
        <tissue evidence="1">Leaf</tissue>
    </source>
</reference>
<organism evidence="1 2">
    <name type="scientific">Senna tora</name>
    <dbReference type="NCBI Taxonomy" id="362788"/>
    <lineage>
        <taxon>Eukaryota</taxon>
        <taxon>Viridiplantae</taxon>
        <taxon>Streptophyta</taxon>
        <taxon>Embryophyta</taxon>
        <taxon>Tracheophyta</taxon>
        <taxon>Spermatophyta</taxon>
        <taxon>Magnoliopsida</taxon>
        <taxon>eudicotyledons</taxon>
        <taxon>Gunneridae</taxon>
        <taxon>Pentapetalae</taxon>
        <taxon>rosids</taxon>
        <taxon>fabids</taxon>
        <taxon>Fabales</taxon>
        <taxon>Fabaceae</taxon>
        <taxon>Caesalpinioideae</taxon>
        <taxon>Cassia clade</taxon>
        <taxon>Senna</taxon>
    </lineage>
</organism>
<dbReference type="Proteomes" id="UP000634136">
    <property type="component" value="Unassembled WGS sequence"/>
</dbReference>
<evidence type="ECO:0000313" key="1">
    <source>
        <dbReference type="EMBL" id="KAF7809184.1"/>
    </source>
</evidence>
<protein>
    <submittedName>
        <fullName evidence="1">Uncharacterized protein</fullName>
    </submittedName>
</protein>
<dbReference type="AlphaFoldDB" id="A0A834SSL6"/>
<name>A0A834SSL6_9FABA</name>
<gene>
    <name evidence="1" type="ORF">G2W53_035927</name>
</gene>
<evidence type="ECO:0000313" key="2">
    <source>
        <dbReference type="Proteomes" id="UP000634136"/>
    </source>
</evidence>